<feature type="transmembrane region" description="Helical" evidence="1">
    <location>
        <begin position="6"/>
        <end position="28"/>
    </location>
</feature>
<name>A0A9P7A7H7_9AGAM</name>
<protein>
    <submittedName>
        <fullName evidence="2">Uncharacterized protein</fullName>
    </submittedName>
</protein>
<dbReference type="Proteomes" id="UP000714275">
    <property type="component" value="Unassembled WGS sequence"/>
</dbReference>
<organism evidence="2 3">
    <name type="scientific">Suillus placidus</name>
    <dbReference type="NCBI Taxonomy" id="48579"/>
    <lineage>
        <taxon>Eukaryota</taxon>
        <taxon>Fungi</taxon>
        <taxon>Dikarya</taxon>
        <taxon>Basidiomycota</taxon>
        <taxon>Agaricomycotina</taxon>
        <taxon>Agaricomycetes</taxon>
        <taxon>Agaricomycetidae</taxon>
        <taxon>Boletales</taxon>
        <taxon>Suillineae</taxon>
        <taxon>Suillaceae</taxon>
        <taxon>Suillus</taxon>
    </lineage>
</organism>
<dbReference type="AlphaFoldDB" id="A0A9P7A7H7"/>
<dbReference type="OrthoDB" id="3046318at2759"/>
<keyword evidence="1" id="KW-0812">Transmembrane</keyword>
<dbReference type="EMBL" id="JABBWD010000001">
    <property type="protein sequence ID" value="KAG1783508.1"/>
    <property type="molecule type" value="Genomic_DNA"/>
</dbReference>
<proteinExistence type="predicted"/>
<accession>A0A9P7A7H7</accession>
<feature type="transmembrane region" description="Helical" evidence="1">
    <location>
        <begin position="40"/>
        <end position="59"/>
    </location>
</feature>
<evidence type="ECO:0000313" key="3">
    <source>
        <dbReference type="Proteomes" id="UP000714275"/>
    </source>
</evidence>
<sequence length="85" mass="9805">NLKHFISVYLFFLITGGHILLPVIIITALLHRKLCWHPTLINLCVTWVFYSIIHCLYLYTGEDIHPRYQTVCTVQAAMIYGAAPM</sequence>
<evidence type="ECO:0000256" key="1">
    <source>
        <dbReference type="SAM" id="Phobius"/>
    </source>
</evidence>
<reference evidence="2" key="1">
    <citation type="journal article" date="2020" name="New Phytol.">
        <title>Comparative genomics reveals dynamic genome evolution in host specialist ectomycorrhizal fungi.</title>
        <authorList>
            <person name="Lofgren L.A."/>
            <person name="Nguyen N.H."/>
            <person name="Vilgalys R."/>
            <person name="Ruytinx J."/>
            <person name="Liao H.L."/>
            <person name="Branco S."/>
            <person name="Kuo A."/>
            <person name="LaButti K."/>
            <person name="Lipzen A."/>
            <person name="Andreopoulos W."/>
            <person name="Pangilinan J."/>
            <person name="Riley R."/>
            <person name="Hundley H."/>
            <person name="Na H."/>
            <person name="Barry K."/>
            <person name="Grigoriev I.V."/>
            <person name="Stajich J.E."/>
            <person name="Kennedy P.G."/>
        </authorList>
    </citation>
    <scope>NUCLEOTIDE SEQUENCE</scope>
    <source>
        <strain evidence="2">DOB743</strain>
    </source>
</reference>
<keyword evidence="3" id="KW-1185">Reference proteome</keyword>
<gene>
    <name evidence="2" type="ORF">EV702DRAFT_957683</name>
</gene>
<feature type="non-terminal residue" evidence="2">
    <location>
        <position position="1"/>
    </location>
</feature>
<keyword evidence="1" id="KW-1133">Transmembrane helix</keyword>
<evidence type="ECO:0000313" key="2">
    <source>
        <dbReference type="EMBL" id="KAG1783508.1"/>
    </source>
</evidence>
<keyword evidence="1" id="KW-0472">Membrane</keyword>
<comment type="caution">
    <text evidence="2">The sequence shown here is derived from an EMBL/GenBank/DDBJ whole genome shotgun (WGS) entry which is preliminary data.</text>
</comment>